<accession>A0A0C3NW36</accession>
<gene>
    <name evidence="1" type="ORF">M404DRAFT_813118</name>
</gene>
<reference evidence="1 2" key="1">
    <citation type="submission" date="2014-04" db="EMBL/GenBank/DDBJ databases">
        <authorList>
            <consortium name="DOE Joint Genome Institute"/>
            <person name="Kuo A."/>
            <person name="Kohler A."/>
            <person name="Costa M.D."/>
            <person name="Nagy L.G."/>
            <person name="Floudas D."/>
            <person name="Copeland A."/>
            <person name="Barry K.W."/>
            <person name="Cichocki N."/>
            <person name="Veneault-Fourrey C."/>
            <person name="LaButti K."/>
            <person name="Lindquist E.A."/>
            <person name="Lipzen A."/>
            <person name="Lundell T."/>
            <person name="Morin E."/>
            <person name="Murat C."/>
            <person name="Sun H."/>
            <person name="Tunlid A."/>
            <person name="Henrissat B."/>
            <person name="Grigoriev I.V."/>
            <person name="Hibbett D.S."/>
            <person name="Martin F."/>
            <person name="Nordberg H.P."/>
            <person name="Cantor M.N."/>
            <person name="Hua S.X."/>
        </authorList>
    </citation>
    <scope>NUCLEOTIDE SEQUENCE [LARGE SCALE GENOMIC DNA]</scope>
    <source>
        <strain evidence="1 2">Marx 270</strain>
    </source>
</reference>
<dbReference type="Proteomes" id="UP000054217">
    <property type="component" value="Unassembled WGS sequence"/>
</dbReference>
<reference evidence="2" key="2">
    <citation type="submission" date="2015-01" db="EMBL/GenBank/DDBJ databases">
        <title>Evolutionary Origins and Diversification of the Mycorrhizal Mutualists.</title>
        <authorList>
            <consortium name="DOE Joint Genome Institute"/>
            <consortium name="Mycorrhizal Genomics Consortium"/>
            <person name="Kohler A."/>
            <person name="Kuo A."/>
            <person name="Nagy L.G."/>
            <person name="Floudas D."/>
            <person name="Copeland A."/>
            <person name="Barry K.W."/>
            <person name="Cichocki N."/>
            <person name="Veneault-Fourrey C."/>
            <person name="LaButti K."/>
            <person name="Lindquist E.A."/>
            <person name="Lipzen A."/>
            <person name="Lundell T."/>
            <person name="Morin E."/>
            <person name="Murat C."/>
            <person name="Riley R."/>
            <person name="Ohm R."/>
            <person name="Sun H."/>
            <person name="Tunlid A."/>
            <person name="Henrissat B."/>
            <person name="Grigoriev I.V."/>
            <person name="Hibbett D.S."/>
            <person name="Martin F."/>
        </authorList>
    </citation>
    <scope>NUCLEOTIDE SEQUENCE [LARGE SCALE GENOMIC DNA]</scope>
    <source>
        <strain evidence="2">Marx 270</strain>
    </source>
</reference>
<keyword evidence="2" id="KW-1185">Reference proteome</keyword>
<dbReference type="HOGENOM" id="CLU_2980102_0_0_1"/>
<sequence length="58" mass="6741">MTSSKREIMAFYRPVPEVRVLGAEGNSRGKTCNVHTYLERSSYHQKCERLGGIKWLIR</sequence>
<proteinExistence type="predicted"/>
<name>A0A0C3NW36_PISTI</name>
<dbReference type="InParanoid" id="A0A0C3NW36"/>
<organism evidence="1 2">
    <name type="scientific">Pisolithus tinctorius Marx 270</name>
    <dbReference type="NCBI Taxonomy" id="870435"/>
    <lineage>
        <taxon>Eukaryota</taxon>
        <taxon>Fungi</taxon>
        <taxon>Dikarya</taxon>
        <taxon>Basidiomycota</taxon>
        <taxon>Agaricomycotina</taxon>
        <taxon>Agaricomycetes</taxon>
        <taxon>Agaricomycetidae</taxon>
        <taxon>Boletales</taxon>
        <taxon>Sclerodermatineae</taxon>
        <taxon>Pisolithaceae</taxon>
        <taxon>Pisolithus</taxon>
    </lineage>
</organism>
<evidence type="ECO:0000313" key="1">
    <source>
        <dbReference type="EMBL" id="KIN99383.1"/>
    </source>
</evidence>
<evidence type="ECO:0000313" key="2">
    <source>
        <dbReference type="Proteomes" id="UP000054217"/>
    </source>
</evidence>
<protein>
    <submittedName>
        <fullName evidence="1">Uncharacterized protein</fullName>
    </submittedName>
</protein>
<dbReference type="EMBL" id="KN832005">
    <property type="protein sequence ID" value="KIN99383.1"/>
    <property type="molecule type" value="Genomic_DNA"/>
</dbReference>
<dbReference type="AlphaFoldDB" id="A0A0C3NW36"/>